<organism evidence="2 3">
    <name type="scientific">Bifidobacterium dentium JCVIHMP022</name>
    <dbReference type="NCBI Taxonomy" id="553191"/>
    <lineage>
        <taxon>Bacteria</taxon>
        <taxon>Bacillati</taxon>
        <taxon>Actinomycetota</taxon>
        <taxon>Actinomycetes</taxon>
        <taxon>Bifidobacteriales</taxon>
        <taxon>Bifidobacteriaceae</taxon>
        <taxon>Bifidobacterium</taxon>
    </lineage>
</organism>
<evidence type="ECO:0000313" key="3">
    <source>
        <dbReference type="Proteomes" id="UP000003457"/>
    </source>
</evidence>
<accession>A0AB72Z2G1</accession>
<evidence type="ECO:0000313" key="2">
    <source>
        <dbReference type="EMBL" id="EFO78380.1"/>
    </source>
</evidence>
<gene>
    <name evidence="2" type="ORF">HMPREF9003_0398</name>
</gene>
<proteinExistence type="predicted"/>
<evidence type="ECO:0000256" key="1">
    <source>
        <dbReference type="SAM" id="MobiDB-lite"/>
    </source>
</evidence>
<dbReference type="Proteomes" id="UP000003457">
    <property type="component" value="Unassembled WGS sequence"/>
</dbReference>
<protein>
    <submittedName>
        <fullName evidence="2">Uncharacterized protein</fullName>
    </submittedName>
</protein>
<comment type="caution">
    <text evidence="2">The sequence shown here is derived from an EMBL/GenBank/DDBJ whole genome shotgun (WGS) entry which is preliminary data.</text>
</comment>
<sequence>MSVERLLMCARRPVLSFDSTDVAPAPSGPARSWTGRGFRWN</sequence>
<dbReference type="EMBL" id="AEHJ01000007">
    <property type="protein sequence ID" value="EFO78380.1"/>
    <property type="molecule type" value="Genomic_DNA"/>
</dbReference>
<dbReference type="AlphaFoldDB" id="A0AB72Z2G1"/>
<reference evidence="2 3" key="1">
    <citation type="submission" date="2010-10" db="EMBL/GenBank/DDBJ databases">
        <authorList>
            <person name="Durkin A.S."/>
            <person name="Madupu R."/>
            <person name="Torralba M."/>
            <person name="Gillis M."/>
            <person name="Methe B."/>
            <person name="Sutton G."/>
            <person name="Nelson K.E."/>
        </authorList>
    </citation>
    <scope>NUCLEOTIDE SEQUENCE [LARGE SCALE GENOMIC DNA]</scope>
    <source>
        <strain evidence="2 3">JCVIHMP022</strain>
    </source>
</reference>
<feature type="region of interest" description="Disordered" evidence="1">
    <location>
        <begin position="20"/>
        <end position="41"/>
    </location>
</feature>
<name>A0AB72Z2G1_9BIFI</name>